<dbReference type="WBParaSite" id="PS1159_v2.g1033.t1">
    <property type="protein sequence ID" value="PS1159_v2.g1033.t1"/>
    <property type="gene ID" value="PS1159_v2.g1033"/>
</dbReference>
<sequence length="173" mass="19188">DKYGEKRKLDLLNKSSKISSFACVNGEVEEAQEQLKKTSNLTTNNSTLSLHISAYENSVENTSVAFRVCKRKSSNKSWLKVKPIVKSSPFEIPRQQNSSTVPEIMQFKASQRLLDPNKDSDTSYPRLGHPIGSRCSATCRSVSNILSILSLKYPSHGGDITGETDRMAAMCIE</sequence>
<accession>A0AC35ES37</accession>
<evidence type="ECO:0000313" key="1">
    <source>
        <dbReference type="Proteomes" id="UP000887580"/>
    </source>
</evidence>
<protein>
    <submittedName>
        <fullName evidence="2">Breast cancer 2 early onset</fullName>
    </submittedName>
</protein>
<dbReference type="Proteomes" id="UP000887580">
    <property type="component" value="Unplaced"/>
</dbReference>
<proteinExistence type="predicted"/>
<reference evidence="2" key="1">
    <citation type="submission" date="2022-11" db="UniProtKB">
        <authorList>
            <consortium name="WormBaseParasite"/>
        </authorList>
    </citation>
    <scope>IDENTIFICATION</scope>
</reference>
<organism evidence="1 2">
    <name type="scientific">Panagrolaimus sp. PS1159</name>
    <dbReference type="NCBI Taxonomy" id="55785"/>
    <lineage>
        <taxon>Eukaryota</taxon>
        <taxon>Metazoa</taxon>
        <taxon>Ecdysozoa</taxon>
        <taxon>Nematoda</taxon>
        <taxon>Chromadorea</taxon>
        <taxon>Rhabditida</taxon>
        <taxon>Tylenchina</taxon>
        <taxon>Panagrolaimomorpha</taxon>
        <taxon>Panagrolaimoidea</taxon>
        <taxon>Panagrolaimidae</taxon>
        <taxon>Panagrolaimus</taxon>
    </lineage>
</organism>
<name>A0AC35ES37_9BILA</name>
<evidence type="ECO:0000313" key="2">
    <source>
        <dbReference type="WBParaSite" id="PS1159_v2.g1033.t1"/>
    </source>
</evidence>